<evidence type="ECO:0000256" key="3">
    <source>
        <dbReference type="SAM" id="SignalP"/>
    </source>
</evidence>
<dbReference type="PIRSF" id="PIRSF005962">
    <property type="entry name" value="Pept_M20D_amidohydro"/>
    <property type="match status" value="1"/>
</dbReference>
<dbReference type="PANTHER" id="PTHR11014:SF63">
    <property type="entry name" value="METALLOPEPTIDASE, PUTATIVE (AFU_ORTHOLOGUE AFUA_6G09600)-RELATED"/>
    <property type="match status" value="1"/>
</dbReference>
<dbReference type="SUPFAM" id="SSF53187">
    <property type="entry name" value="Zn-dependent exopeptidases"/>
    <property type="match status" value="1"/>
</dbReference>
<evidence type="ECO:0000259" key="4">
    <source>
        <dbReference type="Pfam" id="PF07687"/>
    </source>
</evidence>
<organism evidence="5 6">
    <name type="scientific">Sphingopyxis alaskensis (strain DSM 13593 / LMG 18877 / RB2256)</name>
    <name type="common">Sphingomonas alaskensis</name>
    <dbReference type="NCBI Taxonomy" id="317655"/>
    <lineage>
        <taxon>Bacteria</taxon>
        <taxon>Pseudomonadati</taxon>
        <taxon>Pseudomonadota</taxon>
        <taxon>Alphaproteobacteria</taxon>
        <taxon>Sphingomonadales</taxon>
        <taxon>Sphingomonadaceae</taxon>
        <taxon>Sphingopyxis</taxon>
    </lineage>
</organism>
<keyword evidence="1 5" id="KW-0378">Hydrolase</keyword>
<feature type="binding site" evidence="2">
    <location>
        <position position="129"/>
    </location>
    <ligand>
        <name>Mn(2+)</name>
        <dbReference type="ChEBI" id="CHEBI:29035"/>
        <label>2</label>
    </ligand>
</feature>
<keyword evidence="6" id="KW-1185">Reference proteome</keyword>
<gene>
    <name evidence="5" type="ordered locus">Sala_0940</name>
</gene>
<dbReference type="Gene3D" id="3.30.70.360">
    <property type="match status" value="1"/>
</dbReference>
<keyword evidence="2" id="KW-0464">Manganese</keyword>
<evidence type="ECO:0000256" key="1">
    <source>
        <dbReference type="ARBA" id="ARBA00022801"/>
    </source>
</evidence>
<dbReference type="EMBL" id="CP000356">
    <property type="protein sequence ID" value="ABF52658.1"/>
    <property type="molecule type" value="Genomic_DNA"/>
</dbReference>
<keyword evidence="2" id="KW-0479">Metal-binding</keyword>
<dbReference type="Pfam" id="PF01546">
    <property type="entry name" value="Peptidase_M20"/>
    <property type="match status" value="1"/>
</dbReference>
<feature type="binding site" evidence="2">
    <location>
        <position position="165"/>
    </location>
    <ligand>
        <name>Mn(2+)</name>
        <dbReference type="ChEBI" id="CHEBI:29035"/>
        <label>2</label>
    </ligand>
</feature>
<dbReference type="EC" id="3.5.1.32" evidence="5"/>
<comment type="cofactor">
    <cofactor evidence="2">
        <name>Mn(2+)</name>
        <dbReference type="ChEBI" id="CHEBI:29035"/>
    </cofactor>
    <text evidence="2">The Mn(2+) ion enhances activity.</text>
</comment>
<evidence type="ECO:0000313" key="6">
    <source>
        <dbReference type="Proteomes" id="UP000006578"/>
    </source>
</evidence>
<dbReference type="PANTHER" id="PTHR11014">
    <property type="entry name" value="PEPTIDASE M20 FAMILY MEMBER"/>
    <property type="match status" value="1"/>
</dbReference>
<dbReference type="InterPro" id="IPR002933">
    <property type="entry name" value="Peptidase_M20"/>
</dbReference>
<dbReference type="InterPro" id="IPR017439">
    <property type="entry name" value="Amidohydrolase"/>
</dbReference>
<dbReference type="AlphaFoldDB" id="Q1GUL4"/>
<feature type="signal peptide" evidence="3">
    <location>
        <begin position="1"/>
        <end position="20"/>
    </location>
</feature>
<dbReference type="KEGG" id="sal:Sala_0940"/>
<dbReference type="Gene3D" id="3.40.630.10">
    <property type="entry name" value="Zn peptidases"/>
    <property type="match status" value="1"/>
</dbReference>
<dbReference type="STRING" id="317655.Sala_0940"/>
<protein>
    <submittedName>
        <fullName evidence="5">Peptidase M20D, amidohydrolase</fullName>
        <ecNumber evidence="5">3.5.1.32</ecNumber>
    </submittedName>
</protein>
<accession>Q1GUL4</accession>
<evidence type="ECO:0000256" key="2">
    <source>
        <dbReference type="PIRSR" id="PIRSR005962-1"/>
    </source>
</evidence>
<dbReference type="GO" id="GO:0047980">
    <property type="term" value="F:hippurate hydrolase activity"/>
    <property type="evidence" value="ECO:0007669"/>
    <property type="project" value="UniProtKB-EC"/>
</dbReference>
<dbReference type="InterPro" id="IPR011650">
    <property type="entry name" value="Peptidase_M20_dimer"/>
</dbReference>
<feature type="domain" description="Peptidase M20 dimerisation" evidence="4">
    <location>
        <begin position="211"/>
        <end position="309"/>
    </location>
</feature>
<feature type="binding site" evidence="2">
    <location>
        <position position="408"/>
    </location>
    <ligand>
        <name>Mn(2+)</name>
        <dbReference type="ChEBI" id="CHEBI:29035"/>
        <label>2</label>
    </ligand>
</feature>
<dbReference type="GO" id="GO:0050118">
    <property type="term" value="F:N-acetyldiaminopimelate deacetylase activity"/>
    <property type="evidence" value="ECO:0007669"/>
    <property type="project" value="UniProtKB-ARBA"/>
</dbReference>
<dbReference type="SUPFAM" id="SSF55031">
    <property type="entry name" value="Bacterial exopeptidase dimerisation domain"/>
    <property type="match status" value="1"/>
</dbReference>
<sequence>MMRAFWMGAAALALAVPASAQTLRGEVQAQMPSLMAIYDDLHANPELSFMEVRSAGILAAEARKLGFEVTEKVGGTGVVAVMKNGPGPIVMVRADMDALPVTEQTGLPGASKVRVTTAEGVETGVMHACGHDTHMAAWVGVARLMAANKDKWSGTLVMIGQPAEERGAGARMMLEDGLYTRFPKPEYVLAFHDAAQFPAGMIGYAPGYALANVDSVDILVKGVGGHGAYPQTTKDPIVLASRIVGALQTLVSREISPLDSAVVTVGSFHAGAKHNIISDEARLQLTVRSYTDAVRDHLLDGIARIAKGEAIAAGMPEDRMPVVTVQKDEYTPATFNTPEFTEDMATFLKTSFGETRVVKVPPVMGGEDFGRFARADKDIKSLIIWVGGVPQAEFDAAKKEGRTLPSLHSPFWAPDAPAVISTATEALTAMAMKLMGQR</sequence>
<feature type="binding site" evidence="2">
    <location>
        <position position="192"/>
    </location>
    <ligand>
        <name>Mn(2+)</name>
        <dbReference type="ChEBI" id="CHEBI:29035"/>
        <label>2</label>
    </ligand>
</feature>
<dbReference type="Proteomes" id="UP000006578">
    <property type="component" value="Chromosome"/>
</dbReference>
<dbReference type="FunFam" id="3.30.70.360:FF:000001">
    <property type="entry name" value="N-acetyldiaminopimelate deacetylase"/>
    <property type="match status" value="1"/>
</dbReference>
<dbReference type="HOGENOM" id="CLU_023257_6_0_5"/>
<keyword evidence="3" id="KW-0732">Signal</keyword>
<reference evidence="5 6" key="1">
    <citation type="journal article" date="2009" name="Proc. Natl. Acad. Sci. U.S.A.">
        <title>The genomic basis of trophic strategy in marine bacteria.</title>
        <authorList>
            <person name="Lauro F.M."/>
            <person name="McDougald D."/>
            <person name="Thomas T."/>
            <person name="Williams T.J."/>
            <person name="Egan S."/>
            <person name="Rice S."/>
            <person name="DeMaere M.Z."/>
            <person name="Ting L."/>
            <person name="Ertan H."/>
            <person name="Johnson J."/>
            <person name="Ferriera S."/>
            <person name="Lapidus A."/>
            <person name="Anderson I."/>
            <person name="Kyrpides N."/>
            <person name="Munk A.C."/>
            <person name="Detter C."/>
            <person name="Han C.S."/>
            <person name="Brown M.V."/>
            <person name="Robb F.T."/>
            <person name="Kjelleberg S."/>
            <person name="Cavicchioli R."/>
        </authorList>
    </citation>
    <scope>NUCLEOTIDE SEQUENCE [LARGE SCALE GENOMIC DNA]</scope>
    <source>
        <strain evidence="6">DSM 13593 / LMG 18877 / RB2256</strain>
    </source>
</reference>
<dbReference type="NCBIfam" id="TIGR01891">
    <property type="entry name" value="amidohydrolases"/>
    <property type="match status" value="1"/>
</dbReference>
<dbReference type="eggNOG" id="COG1473">
    <property type="taxonomic scope" value="Bacteria"/>
</dbReference>
<dbReference type="InterPro" id="IPR036264">
    <property type="entry name" value="Bact_exopeptidase_dim_dom"/>
</dbReference>
<proteinExistence type="predicted"/>
<dbReference type="GO" id="GO:0019877">
    <property type="term" value="P:diaminopimelate biosynthetic process"/>
    <property type="evidence" value="ECO:0007669"/>
    <property type="project" value="UniProtKB-ARBA"/>
</dbReference>
<name>Q1GUL4_SPHAL</name>
<feature type="chain" id="PRO_5004189683" evidence="3">
    <location>
        <begin position="21"/>
        <end position="438"/>
    </location>
</feature>
<evidence type="ECO:0000313" key="5">
    <source>
        <dbReference type="EMBL" id="ABF52658.1"/>
    </source>
</evidence>
<feature type="binding site" evidence="2">
    <location>
        <position position="131"/>
    </location>
    <ligand>
        <name>Mn(2+)</name>
        <dbReference type="ChEBI" id="CHEBI:29035"/>
        <label>2</label>
    </ligand>
</feature>
<dbReference type="Pfam" id="PF07687">
    <property type="entry name" value="M20_dimer"/>
    <property type="match status" value="1"/>
</dbReference>
<dbReference type="GO" id="GO:0046872">
    <property type="term" value="F:metal ion binding"/>
    <property type="evidence" value="ECO:0007669"/>
    <property type="project" value="UniProtKB-KW"/>
</dbReference>